<dbReference type="EMBL" id="MNCJ02000332">
    <property type="protein sequence ID" value="KAF5756259.1"/>
    <property type="molecule type" value="Genomic_DNA"/>
</dbReference>
<accession>A0A9K3DKE2</accession>
<comment type="caution">
    <text evidence="1">The sequence shown here is derived from an EMBL/GenBank/DDBJ whole genome shotgun (WGS) entry which is preliminary data.</text>
</comment>
<dbReference type="AlphaFoldDB" id="A0A9K3DKE2"/>
<keyword evidence="2" id="KW-1185">Reference proteome</keyword>
<reference evidence="1" key="1">
    <citation type="journal article" date="2017" name="Nature">
        <title>The sunflower genome provides insights into oil metabolism, flowering and Asterid evolution.</title>
        <authorList>
            <person name="Badouin H."/>
            <person name="Gouzy J."/>
            <person name="Grassa C.J."/>
            <person name="Murat F."/>
            <person name="Staton S.E."/>
            <person name="Cottret L."/>
            <person name="Lelandais-Briere C."/>
            <person name="Owens G.L."/>
            <person name="Carrere S."/>
            <person name="Mayjonade B."/>
            <person name="Legrand L."/>
            <person name="Gill N."/>
            <person name="Kane N.C."/>
            <person name="Bowers J.E."/>
            <person name="Hubner S."/>
            <person name="Bellec A."/>
            <person name="Berard A."/>
            <person name="Berges H."/>
            <person name="Blanchet N."/>
            <person name="Boniface M.C."/>
            <person name="Brunel D."/>
            <person name="Catrice O."/>
            <person name="Chaidir N."/>
            <person name="Claudel C."/>
            <person name="Donnadieu C."/>
            <person name="Faraut T."/>
            <person name="Fievet G."/>
            <person name="Helmstetter N."/>
            <person name="King M."/>
            <person name="Knapp S.J."/>
            <person name="Lai Z."/>
            <person name="Le Paslier M.C."/>
            <person name="Lippi Y."/>
            <person name="Lorenzon L."/>
            <person name="Mandel J.R."/>
            <person name="Marage G."/>
            <person name="Marchand G."/>
            <person name="Marquand E."/>
            <person name="Bret-Mestries E."/>
            <person name="Morien E."/>
            <person name="Nambeesan S."/>
            <person name="Nguyen T."/>
            <person name="Pegot-Espagnet P."/>
            <person name="Pouilly N."/>
            <person name="Raftis F."/>
            <person name="Sallet E."/>
            <person name="Schiex T."/>
            <person name="Thomas J."/>
            <person name="Vandecasteele C."/>
            <person name="Vares D."/>
            <person name="Vear F."/>
            <person name="Vautrin S."/>
            <person name="Crespi M."/>
            <person name="Mangin B."/>
            <person name="Burke J.M."/>
            <person name="Salse J."/>
            <person name="Munos S."/>
            <person name="Vincourt P."/>
            <person name="Rieseberg L.H."/>
            <person name="Langlade N.B."/>
        </authorList>
    </citation>
    <scope>NUCLEOTIDE SEQUENCE</scope>
    <source>
        <tissue evidence="1">Leaves</tissue>
    </source>
</reference>
<dbReference type="Gramene" id="mRNA:HanXRQr2_Chr17g0812531">
    <property type="protein sequence ID" value="mRNA:HanXRQr2_Chr17g0812531"/>
    <property type="gene ID" value="HanXRQr2_Chr17g0812531"/>
</dbReference>
<dbReference type="Proteomes" id="UP000215914">
    <property type="component" value="Unassembled WGS sequence"/>
</dbReference>
<gene>
    <name evidence="1" type="ORF">HanXRQr2_Chr17g0812531</name>
</gene>
<protein>
    <submittedName>
        <fullName evidence="1">Uncharacterized protein</fullName>
    </submittedName>
</protein>
<evidence type="ECO:0000313" key="2">
    <source>
        <dbReference type="Proteomes" id="UP000215914"/>
    </source>
</evidence>
<organism evidence="1 2">
    <name type="scientific">Helianthus annuus</name>
    <name type="common">Common sunflower</name>
    <dbReference type="NCBI Taxonomy" id="4232"/>
    <lineage>
        <taxon>Eukaryota</taxon>
        <taxon>Viridiplantae</taxon>
        <taxon>Streptophyta</taxon>
        <taxon>Embryophyta</taxon>
        <taxon>Tracheophyta</taxon>
        <taxon>Spermatophyta</taxon>
        <taxon>Magnoliopsida</taxon>
        <taxon>eudicotyledons</taxon>
        <taxon>Gunneridae</taxon>
        <taxon>Pentapetalae</taxon>
        <taxon>asterids</taxon>
        <taxon>campanulids</taxon>
        <taxon>Asterales</taxon>
        <taxon>Asteraceae</taxon>
        <taxon>Asteroideae</taxon>
        <taxon>Heliantheae alliance</taxon>
        <taxon>Heliantheae</taxon>
        <taxon>Helianthus</taxon>
    </lineage>
</organism>
<name>A0A9K3DKE2_HELAN</name>
<reference evidence="1" key="2">
    <citation type="submission" date="2020-06" db="EMBL/GenBank/DDBJ databases">
        <title>Helianthus annuus Genome sequencing and assembly Release 2.</title>
        <authorList>
            <person name="Gouzy J."/>
            <person name="Langlade N."/>
            <person name="Munos S."/>
        </authorList>
    </citation>
    <scope>NUCLEOTIDE SEQUENCE</scope>
    <source>
        <tissue evidence="1">Leaves</tissue>
    </source>
</reference>
<sequence>MCVGAISANFETELVSSRAARRPKGSAIAARDASILTATLFQLVLMQSTHLYG</sequence>
<evidence type="ECO:0000313" key="1">
    <source>
        <dbReference type="EMBL" id="KAF5756259.1"/>
    </source>
</evidence>
<proteinExistence type="predicted"/>